<accession>A0A844SKM5</accession>
<comment type="caution">
    <text evidence="2">The sequence shown here is derived from an EMBL/GenBank/DDBJ whole genome shotgun (WGS) entry which is preliminary data.</text>
</comment>
<sequence length="184" mass="19593">MGVSQSELGVDDESRLYRGPCVLDPPKVSQSGGKKKEVNEGGDIPVRFDRSREPARSGLVGCKIGLCNTSCRQPAECPVVTGAKPKCLHDTGFRFLSSAEIALPKSNPHISGGEISIQHQCMLTFGDTLGGAFGKDPHDTEEAVGAGVVWHGRNYLGQSPFGCHEARGPVAGQHETTMDEALYD</sequence>
<evidence type="ECO:0000313" key="2">
    <source>
        <dbReference type="EMBL" id="MVT67713.1"/>
    </source>
</evidence>
<name>A0A844SKM5_9BRAD</name>
<proteinExistence type="predicted"/>
<keyword evidence="3" id="KW-1185">Reference proteome</keyword>
<dbReference type="EMBL" id="WQNF01000015">
    <property type="protein sequence ID" value="MVT67713.1"/>
    <property type="molecule type" value="Genomic_DNA"/>
</dbReference>
<feature type="region of interest" description="Disordered" evidence="1">
    <location>
        <begin position="1"/>
        <end position="49"/>
    </location>
</feature>
<evidence type="ECO:0000313" key="3">
    <source>
        <dbReference type="Proteomes" id="UP000436468"/>
    </source>
</evidence>
<reference evidence="2 3" key="1">
    <citation type="submission" date="2019-12" db="EMBL/GenBank/DDBJ databases">
        <title>Draft genome sequences Bradyrhizobium cajani AMBPC1010, Bradyrhizobium pachyrhizi AMBPC1040 and Bradyrhizobium yuanmingense ALSPC3051, three plant growth promoting strains isolated from nodules of Cajanus cajan L. in Dominican Republic.</title>
        <authorList>
            <person name="Flores-Felix J.D."/>
            <person name="Araujo J."/>
            <person name="Diaz-Alcantara C."/>
            <person name="Gonzalez-Andres F."/>
            <person name="Velazquez E."/>
        </authorList>
    </citation>
    <scope>NUCLEOTIDE SEQUENCE [LARGE SCALE GENOMIC DNA]</scope>
    <source>
        <strain evidence="2 3">1040</strain>
    </source>
</reference>
<protein>
    <submittedName>
        <fullName evidence="2">Uncharacterized protein</fullName>
    </submittedName>
</protein>
<gene>
    <name evidence="2" type="ORF">GPL21_21680</name>
</gene>
<evidence type="ECO:0000256" key="1">
    <source>
        <dbReference type="SAM" id="MobiDB-lite"/>
    </source>
</evidence>
<organism evidence="2 3">
    <name type="scientific">Bradyrhizobium pachyrhizi</name>
    <dbReference type="NCBI Taxonomy" id="280333"/>
    <lineage>
        <taxon>Bacteria</taxon>
        <taxon>Pseudomonadati</taxon>
        <taxon>Pseudomonadota</taxon>
        <taxon>Alphaproteobacteria</taxon>
        <taxon>Hyphomicrobiales</taxon>
        <taxon>Nitrobacteraceae</taxon>
        <taxon>Bradyrhizobium</taxon>
    </lineage>
</organism>
<dbReference type="RefSeq" id="WP_157345855.1">
    <property type="nucleotide sequence ID" value="NZ_CP121667.1"/>
</dbReference>
<dbReference type="Proteomes" id="UP000436468">
    <property type="component" value="Unassembled WGS sequence"/>
</dbReference>
<dbReference type="AlphaFoldDB" id="A0A844SKM5"/>